<reference evidence="9 10" key="1">
    <citation type="journal article" date="2016" name="Nat. Commun.">
        <title>Thousands of microbial genomes shed light on interconnected biogeochemical processes in an aquifer system.</title>
        <authorList>
            <person name="Anantharaman K."/>
            <person name="Brown C.T."/>
            <person name="Hug L.A."/>
            <person name="Sharon I."/>
            <person name="Castelle C.J."/>
            <person name="Probst A.J."/>
            <person name="Thomas B.C."/>
            <person name="Singh A."/>
            <person name="Wilkins M.J."/>
            <person name="Karaoz U."/>
            <person name="Brodie E.L."/>
            <person name="Williams K.H."/>
            <person name="Hubbard S.S."/>
            <person name="Banfield J.F."/>
        </authorList>
    </citation>
    <scope>NUCLEOTIDE SEQUENCE [LARGE SCALE GENOMIC DNA]</scope>
</reference>
<dbReference type="InterPro" id="IPR013766">
    <property type="entry name" value="Thioredoxin_domain"/>
</dbReference>
<evidence type="ECO:0000256" key="7">
    <source>
        <dbReference type="NCBIfam" id="TIGR01068"/>
    </source>
</evidence>
<keyword evidence="4" id="KW-0249">Electron transport</keyword>
<dbReference type="InterPro" id="IPR049299">
    <property type="entry name" value="Thio2_N"/>
</dbReference>
<organism evidence="9 10">
    <name type="scientific">Candidatus Muproteobacteria bacterium RBG_16_65_34</name>
    <dbReference type="NCBI Taxonomy" id="1817760"/>
    <lineage>
        <taxon>Bacteria</taxon>
        <taxon>Pseudomonadati</taxon>
        <taxon>Pseudomonadota</taxon>
        <taxon>Candidatus Muproteobacteria</taxon>
    </lineage>
</organism>
<accession>A0A1F6TTI7</accession>
<proteinExistence type="inferred from homology"/>
<dbReference type="PRINTS" id="PR00421">
    <property type="entry name" value="THIOREDOXIN"/>
</dbReference>
<dbReference type="Gene3D" id="3.40.30.10">
    <property type="entry name" value="Glutaredoxin"/>
    <property type="match status" value="1"/>
</dbReference>
<dbReference type="GO" id="GO:0005829">
    <property type="term" value="C:cytosol"/>
    <property type="evidence" value="ECO:0007669"/>
    <property type="project" value="TreeGrafter"/>
</dbReference>
<dbReference type="InterPro" id="IPR036249">
    <property type="entry name" value="Thioredoxin-like_sf"/>
</dbReference>
<dbReference type="PANTHER" id="PTHR45663:SF40">
    <property type="entry name" value="THIOREDOXIN 2"/>
    <property type="match status" value="1"/>
</dbReference>
<dbReference type="SUPFAM" id="SSF52833">
    <property type="entry name" value="Thioredoxin-like"/>
    <property type="match status" value="1"/>
</dbReference>
<keyword evidence="2" id="KW-0813">Transport</keyword>
<dbReference type="EMBL" id="MFSU01000029">
    <property type="protein sequence ID" value="OGI48382.1"/>
    <property type="molecule type" value="Genomic_DNA"/>
</dbReference>
<evidence type="ECO:0000256" key="2">
    <source>
        <dbReference type="ARBA" id="ARBA00022448"/>
    </source>
</evidence>
<dbReference type="InterPro" id="IPR017937">
    <property type="entry name" value="Thioredoxin_CS"/>
</dbReference>
<feature type="domain" description="Thioredoxin" evidence="8">
    <location>
        <begin position="19"/>
        <end position="144"/>
    </location>
</feature>
<dbReference type="InterPro" id="IPR005746">
    <property type="entry name" value="Thioredoxin"/>
</dbReference>
<dbReference type="FunFam" id="3.40.30.10:FF:000001">
    <property type="entry name" value="Thioredoxin"/>
    <property type="match status" value="1"/>
</dbReference>
<comment type="caution">
    <text evidence="9">The sequence shown here is derived from an EMBL/GenBank/DDBJ whole genome shotgun (WGS) entry which is preliminary data.</text>
</comment>
<evidence type="ECO:0000259" key="8">
    <source>
        <dbReference type="PROSITE" id="PS51352"/>
    </source>
</evidence>
<protein>
    <recommendedName>
        <fullName evidence="7">Thioredoxin</fullName>
    </recommendedName>
</protein>
<dbReference type="NCBIfam" id="NF008229">
    <property type="entry name" value="PRK10996.1"/>
    <property type="match status" value="1"/>
</dbReference>
<dbReference type="STRING" id="1817760.A2151_04095"/>
<evidence type="ECO:0000313" key="10">
    <source>
        <dbReference type="Proteomes" id="UP000178885"/>
    </source>
</evidence>
<evidence type="ECO:0000256" key="1">
    <source>
        <dbReference type="ARBA" id="ARBA00008987"/>
    </source>
</evidence>
<evidence type="ECO:0000256" key="5">
    <source>
        <dbReference type="ARBA" id="ARBA00023157"/>
    </source>
</evidence>
<evidence type="ECO:0000313" key="9">
    <source>
        <dbReference type="EMBL" id="OGI48382.1"/>
    </source>
</evidence>
<dbReference type="NCBIfam" id="TIGR01068">
    <property type="entry name" value="thioredoxin"/>
    <property type="match status" value="1"/>
</dbReference>
<sequence length="151" mass="16903">MGALHVVCPHCDGVNRVPPERLHDRPKCGVCHRPLFDGKPLELDAARFPQHIAKNDLPVLVDFWAPWCGPCRTMAPAFAQAATRFATQLRLVKVDTQAQPTLAAQYAIRSIPTLVLFRRGREVDRVSGALPPAQLDAWIREHLMEAVRREA</sequence>
<keyword evidence="3" id="KW-0479">Metal-binding</keyword>
<evidence type="ECO:0000256" key="4">
    <source>
        <dbReference type="ARBA" id="ARBA00022982"/>
    </source>
</evidence>
<dbReference type="CDD" id="cd02947">
    <property type="entry name" value="TRX_family"/>
    <property type="match status" value="1"/>
</dbReference>
<evidence type="ECO:0000256" key="6">
    <source>
        <dbReference type="ARBA" id="ARBA00023284"/>
    </source>
</evidence>
<comment type="similarity">
    <text evidence="1">Belongs to the thioredoxin family.</text>
</comment>
<evidence type="ECO:0000256" key="3">
    <source>
        <dbReference type="ARBA" id="ARBA00022723"/>
    </source>
</evidence>
<dbReference type="Pfam" id="PF00085">
    <property type="entry name" value="Thioredoxin"/>
    <property type="match status" value="1"/>
</dbReference>
<dbReference type="AlphaFoldDB" id="A0A1F6TTI7"/>
<keyword evidence="6" id="KW-0676">Redox-active center</keyword>
<dbReference type="PROSITE" id="PS00194">
    <property type="entry name" value="THIOREDOXIN_1"/>
    <property type="match status" value="1"/>
</dbReference>
<dbReference type="Gene3D" id="2.30.30.380">
    <property type="entry name" value="Zn-finger domain of Sec23/24"/>
    <property type="match status" value="1"/>
</dbReference>
<dbReference type="Pfam" id="PF21352">
    <property type="entry name" value="Zn_ribbon_Thio2"/>
    <property type="match status" value="1"/>
</dbReference>
<keyword evidence="5" id="KW-1015">Disulfide bond</keyword>
<dbReference type="Proteomes" id="UP000178885">
    <property type="component" value="Unassembled WGS sequence"/>
</dbReference>
<dbReference type="PANTHER" id="PTHR45663">
    <property type="entry name" value="GEO12009P1"/>
    <property type="match status" value="1"/>
</dbReference>
<dbReference type="PROSITE" id="PS51352">
    <property type="entry name" value="THIOREDOXIN_2"/>
    <property type="match status" value="1"/>
</dbReference>
<dbReference type="GO" id="GO:0015035">
    <property type="term" value="F:protein-disulfide reductase activity"/>
    <property type="evidence" value="ECO:0007669"/>
    <property type="project" value="UniProtKB-UniRule"/>
</dbReference>
<name>A0A1F6TTI7_9PROT</name>
<dbReference type="GO" id="GO:0046872">
    <property type="term" value="F:metal ion binding"/>
    <property type="evidence" value="ECO:0007669"/>
    <property type="project" value="UniProtKB-KW"/>
</dbReference>
<gene>
    <name evidence="9" type="ORF">A2151_04095</name>
</gene>